<proteinExistence type="predicted"/>
<protein>
    <submittedName>
        <fullName evidence="4">Myosin heavy chain</fullName>
    </submittedName>
</protein>
<feature type="compositionally biased region" description="Acidic residues" evidence="3">
    <location>
        <begin position="1276"/>
        <end position="1288"/>
    </location>
</feature>
<feature type="compositionally biased region" description="Basic and acidic residues" evidence="3">
    <location>
        <begin position="666"/>
        <end position="683"/>
    </location>
</feature>
<feature type="compositionally biased region" description="Polar residues" evidence="3">
    <location>
        <begin position="1001"/>
        <end position="1010"/>
    </location>
</feature>
<feature type="compositionally biased region" description="Low complexity" evidence="3">
    <location>
        <begin position="2247"/>
        <end position="2257"/>
    </location>
</feature>
<dbReference type="Proteomes" id="UP000730481">
    <property type="component" value="Unassembled WGS sequence"/>
</dbReference>
<feature type="compositionally biased region" description="Acidic residues" evidence="3">
    <location>
        <begin position="2366"/>
        <end position="2375"/>
    </location>
</feature>
<reference evidence="4" key="1">
    <citation type="journal article" date="2017" name="Mycologia">
        <title>Fusarium algeriense, sp. nov., a novel toxigenic crown rot pathogen of durum wheat from Algeria is nested in the Fusarium burgessii species complex.</title>
        <authorList>
            <person name="Laraba I."/>
            <person name="Keddad A."/>
            <person name="Boureghda H."/>
            <person name="Abdallah N."/>
            <person name="Vaughan M.M."/>
            <person name="Proctor R.H."/>
            <person name="Busman M."/>
            <person name="O'Donnell K."/>
        </authorList>
    </citation>
    <scope>NUCLEOTIDE SEQUENCE</scope>
    <source>
        <strain evidence="4">NRRL 25174</strain>
    </source>
</reference>
<feature type="compositionally biased region" description="Polar residues" evidence="3">
    <location>
        <begin position="110"/>
        <end position="135"/>
    </location>
</feature>
<feature type="region of interest" description="Disordered" evidence="3">
    <location>
        <begin position="1367"/>
        <end position="1397"/>
    </location>
</feature>
<feature type="compositionally biased region" description="Polar residues" evidence="3">
    <location>
        <begin position="2264"/>
        <end position="2278"/>
    </location>
</feature>
<feature type="compositionally biased region" description="Low complexity" evidence="3">
    <location>
        <begin position="1033"/>
        <end position="1043"/>
    </location>
</feature>
<feature type="region of interest" description="Disordered" evidence="3">
    <location>
        <begin position="802"/>
        <end position="836"/>
    </location>
</feature>
<feature type="region of interest" description="Disordered" evidence="3">
    <location>
        <begin position="1527"/>
        <end position="1552"/>
    </location>
</feature>
<dbReference type="PANTHER" id="PTHR32083:SF0">
    <property type="entry name" value="CILIA AND FLAGELLA-ASSOCIATED PROTEIN 58"/>
    <property type="match status" value="1"/>
</dbReference>
<feature type="compositionally biased region" description="Low complexity" evidence="3">
    <location>
        <begin position="34"/>
        <end position="65"/>
    </location>
</feature>
<evidence type="ECO:0000256" key="2">
    <source>
        <dbReference type="SAM" id="Coils"/>
    </source>
</evidence>
<feature type="compositionally biased region" description="Low complexity" evidence="3">
    <location>
        <begin position="1125"/>
        <end position="1139"/>
    </location>
</feature>
<feature type="compositionally biased region" description="Polar residues" evidence="3">
    <location>
        <begin position="1220"/>
        <end position="1229"/>
    </location>
</feature>
<feature type="region of interest" description="Disordered" evidence="3">
    <location>
        <begin position="1001"/>
        <end position="1306"/>
    </location>
</feature>
<evidence type="ECO:0000313" key="4">
    <source>
        <dbReference type="EMBL" id="KAF4345730.1"/>
    </source>
</evidence>
<organism evidence="4 5">
    <name type="scientific">Fusarium beomiforme</name>
    <dbReference type="NCBI Taxonomy" id="44412"/>
    <lineage>
        <taxon>Eukaryota</taxon>
        <taxon>Fungi</taxon>
        <taxon>Dikarya</taxon>
        <taxon>Ascomycota</taxon>
        <taxon>Pezizomycotina</taxon>
        <taxon>Sordariomycetes</taxon>
        <taxon>Hypocreomycetidae</taxon>
        <taxon>Hypocreales</taxon>
        <taxon>Nectriaceae</taxon>
        <taxon>Fusarium</taxon>
        <taxon>Fusarium burgessii species complex</taxon>
    </lineage>
</organism>
<feature type="compositionally biased region" description="Low complexity" evidence="3">
    <location>
        <begin position="289"/>
        <end position="300"/>
    </location>
</feature>
<feature type="region of interest" description="Disordered" evidence="3">
    <location>
        <begin position="621"/>
        <end position="705"/>
    </location>
</feature>
<feature type="compositionally biased region" description="Polar residues" evidence="3">
    <location>
        <begin position="1140"/>
        <end position="1160"/>
    </location>
</feature>
<evidence type="ECO:0000256" key="3">
    <source>
        <dbReference type="SAM" id="MobiDB-lite"/>
    </source>
</evidence>
<reference evidence="4" key="2">
    <citation type="submission" date="2020-02" db="EMBL/GenBank/DDBJ databases">
        <title>Identification and distribution of gene clusters putatively required for synthesis of sphingolipid metabolism inhibitors in phylogenetically diverse species of the filamentous fungus Fusarium.</title>
        <authorList>
            <person name="Kim H.-S."/>
            <person name="Busman M."/>
            <person name="Brown D.W."/>
            <person name="Divon H."/>
            <person name="Uhlig S."/>
            <person name="Proctor R.H."/>
        </authorList>
    </citation>
    <scope>NUCLEOTIDE SEQUENCE</scope>
    <source>
        <strain evidence="4">NRRL 25174</strain>
    </source>
</reference>
<dbReference type="EMBL" id="PVQB02000019">
    <property type="protein sequence ID" value="KAF4345730.1"/>
    <property type="molecule type" value="Genomic_DNA"/>
</dbReference>
<feature type="compositionally biased region" description="Low complexity" evidence="3">
    <location>
        <begin position="210"/>
        <end position="226"/>
    </location>
</feature>
<feature type="region of interest" description="Disordered" evidence="3">
    <location>
        <begin position="2238"/>
        <end position="2375"/>
    </location>
</feature>
<feature type="compositionally biased region" description="Basic and acidic residues" evidence="3">
    <location>
        <begin position="192"/>
        <end position="209"/>
    </location>
</feature>
<feature type="compositionally biased region" description="Polar residues" evidence="3">
    <location>
        <begin position="1018"/>
        <end position="1027"/>
    </location>
</feature>
<feature type="compositionally biased region" description="Polar residues" evidence="3">
    <location>
        <begin position="473"/>
        <end position="485"/>
    </location>
</feature>
<feature type="compositionally biased region" description="Polar residues" evidence="3">
    <location>
        <begin position="2299"/>
        <end position="2317"/>
    </location>
</feature>
<feature type="coiled-coil region" evidence="2">
    <location>
        <begin position="1601"/>
        <end position="1729"/>
    </location>
</feature>
<feature type="region of interest" description="Disordered" evidence="3">
    <location>
        <begin position="1470"/>
        <end position="1510"/>
    </location>
</feature>
<keyword evidence="1 2" id="KW-0175">Coiled coil</keyword>
<dbReference type="OrthoDB" id="1293114at2759"/>
<feature type="coiled-coil region" evidence="2">
    <location>
        <begin position="2177"/>
        <end position="2204"/>
    </location>
</feature>
<dbReference type="PANTHER" id="PTHR32083">
    <property type="entry name" value="CILIA AND FLAGELLA-ASSOCIATED PROTEIN 58-RELATED"/>
    <property type="match status" value="1"/>
</dbReference>
<feature type="region of interest" description="Disordered" evidence="3">
    <location>
        <begin position="192"/>
        <end position="353"/>
    </location>
</feature>
<feature type="region of interest" description="Disordered" evidence="3">
    <location>
        <begin position="462"/>
        <end position="542"/>
    </location>
</feature>
<keyword evidence="5" id="KW-1185">Reference proteome</keyword>
<accession>A0A9P5E599</accession>
<evidence type="ECO:0000256" key="1">
    <source>
        <dbReference type="ARBA" id="ARBA00023054"/>
    </source>
</evidence>
<comment type="caution">
    <text evidence="4">The sequence shown here is derived from an EMBL/GenBank/DDBJ whole genome shotgun (WGS) entry which is preliminary data.</text>
</comment>
<feature type="compositionally biased region" description="Pro residues" evidence="3">
    <location>
        <begin position="489"/>
        <end position="500"/>
    </location>
</feature>
<sequence>MSWQSTHSYPDATAYLTAADWVSPNKQAAVKTCSTTSSAAPPGASAQDDHAASSSQSRPASPASPTLSNTSTIDGEEEIESSPILPPLQAPRLPERALQFLRTPPPDETQFGTASWGSPYPQSDRNLRRQSSGSEASDDSPVHHLDIETPFLRPVPDLLRSQSDPQGSSLSAAAAVLANRARRQTLGLTEDWIRTHTTDDPNEESRHWFSDGSGSERSSVSGSEPGWLEEGEARTPRPIQRTKNVSREGSGHQPRARSSIETLRPGDSLSPKTGQNSSMATSEAAPVTQDAASDRSQAASTPELPVAESPKKRVSSVTTHGEPALPATPIKGTQKPLPKEPAPTPRLKKKVPWRGKNIMVLIPRDTERGQPGRAPMPLRQDEIERMFSSWQELGYDISGFDLEVEDYQVEGTADSQTRDSWPDFDEVVNEREERNFKVTLPDLNAWKDYMNELQEAKLRALGVSFGDDEPEQPSISPATTDLSRQPSTQYPPLPFSPPLPTSSASSNHGMPGFQPGHFVRPSTHSPGLSHGASPLSFAGMPGKFNPRQSISFPANNSPFGFQQQSPSGWSGLNRHDSPSLMGMISPQSPFGPESPAGMNLHQRHQSLQYPMLPHQQFSYLQPARNSPRLQEVREDEEEAPSKSPSRTPEPAQQQNTDTLQAEIDDAEYHLEEQLRNELEHEDYNPQPQNEQPATLPDPFVPAHGHEASGQFTVQERFANEQSKPLVLHHPRPHSRGHSLSQGYFRDHNENSVTADESNLAKFSSLNEIPESHKPDEAYEIETNPSNLGTPVQEFEFPGFSHQKNFSTASNPWNDAGSIDSGNKMGRRSSHASKSSLSKLNVQAPEFKFNPTSTFTPGQFDFGSKSNTFQPGASSFEATASTFQPGVSSFQPGASAFKPGASSFQPTASSFQPTASTFEPGKFQGASFEPSGFQPSVFQTNSHFSGANMFTSPPAKQPIHVTPAKINVNAPSFSPGESSFSFSTSGPKFNVAAPTFTPNSNAFTSPTSQGHGSIFGSIDLSSSDMQSNKKSKAIPIVRPSSRSSVRSEEPEQQFDVNGRPVVDENRVKRARGSAPGGDDVPLFAEQPAQLDRSPEPTQSATQDDHILPADTSMSSIVTSDQIDTKATTAAPSAAPSVTSANENNNWKPFEFDSNQDIQSFNDARPFGEDNFKHEHKKTLSAAAEPFQPGANSYGEATQTEQEDESDASPVASPMPARPTSGLGSSRFNTNQPPPRTVSKGLGASRFADPTKPAKGLAASRFARSPSPGEKPLPPPPVEDDVVESVEQEPELSATVNHPAGRGNNEPTFEEIDAVMDQFFDNPTMGVNKTVESAEWQQESPVCNLASMANTSPYKLEPAGDHYIRDEASLTPRGQQPLPDTSARPVPSTELEDPFLDPPGTLVTPDGVDAVDGESLPASDWEAAFTEDEHDKLESRAQFFDGRVNEVVGNLLASRLEPLEKTLFSIQQIVATRARRTPSSRRDMRSVSAELQQSDADDEDDEPIVRRSMSPRRDRRLDQIRIAVMEGLQAQQRSKLEASPAPPSAPGASDAPPTAILDALEGLKQELRNNSSRGDGLKKMIQEAIEAHLPVAPKSEEVENPKLIELQEKITDLEQRLYFEQTKVENEVSERRAAEDLASELMRKLQTAETRIEVEIINRSVFDQRVADLEERLRGAEELSEQAIVARRAAEDKLTEARVQRETAGEEVVRLRELVEQRDHKLRSLEQANSKTAMRIALLEAAQNNATQAQHEAVAKCKGMEVELKDVRQDNHHWRAEAERYDESARQKGAELIRSLEDNQHMQKSLTTLMTQLEENERVREMWRSKFVSLQEDMGRAAREIAEENARRIKKDQAMLARQEVLDARLQAEAKTRERLEIEMERLQSNERAGMRATNECARLEGIIGELKTENHKLEQKAMRYQREFEEARESGLSEVKRTRMALQTEIDAANNQVNYIREELEEQNSKLRAELDNVRLEVDTAKAQNEMLLEEAENSKSVEIEALTRKHQNEVEDLQTRYERRVQNAQEDAHKAEQHLLERLSLSASKTEHLQDRILHLEDKLEIAKQAAAAAAQAAKSAGADVSAPIAQSRKASRDLEPPERISPQALRESIMVLQEQLQAREQRIEELEHSLSKSDPDAATKITKRDDEITWLRELLAVRHENLQDIIAALQSDRFDRDAVKDAAIRLKANLQMEEQERERAMNGGSAINLPNIAQTIQNATPRVAQTIGPLAAAWGNWRKGNRTQPSLSSLSGVLSSPAPGRNATPSRSNSTSQNNPLSGLMTPPASSLRQTPPEDNKPQPTAFSSTGRRFPSQSYVSGRARGASSTSHREEPRVVTPPPRTSEDGPMTPPMMRTSGYDSDAQPGDFDDNDFFED</sequence>
<gene>
    <name evidence="4" type="ORF">FBEOM_388</name>
</gene>
<feature type="region of interest" description="Disordered" evidence="3">
    <location>
        <begin position="2076"/>
        <end position="2100"/>
    </location>
</feature>
<evidence type="ECO:0000313" key="5">
    <source>
        <dbReference type="Proteomes" id="UP000730481"/>
    </source>
</evidence>
<feature type="coiled-coil region" evidence="2">
    <location>
        <begin position="1864"/>
        <end position="2073"/>
    </location>
</feature>
<name>A0A9P5E599_9HYPO</name>
<feature type="compositionally biased region" description="Polar residues" evidence="3">
    <location>
        <begin position="642"/>
        <end position="659"/>
    </location>
</feature>
<dbReference type="GO" id="GO:0005856">
    <property type="term" value="C:cytoskeleton"/>
    <property type="evidence" value="ECO:0007669"/>
    <property type="project" value="TreeGrafter"/>
</dbReference>
<feature type="compositionally biased region" description="Polar residues" evidence="3">
    <location>
        <begin position="270"/>
        <end position="281"/>
    </location>
</feature>
<feature type="compositionally biased region" description="Polar residues" evidence="3">
    <location>
        <begin position="1110"/>
        <end position="1124"/>
    </location>
</feature>
<feature type="region of interest" description="Disordered" evidence="3">
    <location>
        <begin position="26"/>
        <end position="172"/>
    </location>
</feature>
<feature type="compositionally biased region" description="Polar residues" evidence="3">
    <location>
        <begin position="802"/>
        <end position="812"/>
    </location>
</feature>